<reference evidence="3 4" key="1">
    <citation type="submission" date="2016-10" db="EMBL/GenBank/DDBJ databases">
        <authorList>
            <person name="de Groot N.N."/>
        </authorList>
    </citation>
    <scope>NUCLEOTIDE SEQUENCE [LARGE SCALE GENOMIC DNA]</scope>
    <source>
        <strain evidence="3 4">CPCC 201259</strain>
    </source>
</reference>
<protein>
    <submittedName>
        <fullName evidence="2 3">Adhesin</fullName>
    </submittedName>
</protein>
<dbReference type="Pfam" id="PF13349">
    <property type="entry name" value="DUF4097"/>
    <property type="match status" value="1"/>
</dbReference>
<name>A0A1I5HW19_9PSEU</name>
<dbReference type="OrthoDB" id="3252095at2"/>
<dbReference type="InterPro" id="IPR025164">
    <property type="entry name" value="Toastrack_DUF4097"/>
</dbReference>
<dbReference type="RefSeq" id="WP_093157542.1">
    <property type="nucleotide sequence ID" value="NZ_FOUP01000016.1"/>
</dbReference>
<keyword evidence="5" id="KW-1185">Reference proteome</keyword>
<evidence type="ECO:0000259" key="1">
    <source>
        <dbReference type="Pfam" id="PF13349"/>
    </source>
</evidence>
<evidence type="ECO:0000313" key="4">
    <source>
        <dbReference type="Proteomes" id="UP000199398"/>
    </source>
</evidence>
<organism evidence="3 4">
    <name type="scientific">Saccharopolyspora antimicrobica</name>
    <dbReference type="NCBI Taxonomy" id="455193"/>
    <lineage>
        <taxon>Bacteria</taxon>
        <taxon>Bacillati</taxon>
        <taxon>Actinomycetota</taxon>
        <taxon>Actinomycetes</taxon>
        <taxon>Pseudonocardiales</taxon>
        <taxon>Pseudonocardiaceae</taxon>
        <taxon>Saccharopolyspora</taxon>
    </lineage>
</organism>
<accession>A0A1I5HW19</accession>
<dbReference type="Proteomes" id="UP000270697">
    <property type="component" value="Unassembled WGS sequence"/>
</dbReference>
<proteinExistence type="predicted"/>
<reference evidence="2 5" key="2">
    <citation type="submission" date="2018-10" db="EMBL/GenBank/DDBJ databases">
        <title>Sequencing the genomes of 1000 actinobacteria strains.</title>
        <authorList>
            <person name="Klenk H.-P."/>
        </authorList>
    </citation>
    <scope>NUCLEOTIDE SEQUENCE [LARGE SCALE GENOMIC DNA]</scope>
    <source>
        <strain evidence="2 5">DSM 45119</strain>
    </source>
</reference>
<evidence type="ECO:0000313" key="5">
    <source>
        <dbReference type="Proteomes" id="UP000270697"/>
    </source>
</evidence>
<dbReference type="EMBL" id="RBXX01000002">
    <property type="protein sequence ID" value="RKT82301.1"/>
    <property type="molecule type" value="Genomic_DNA"/>
</dbReference>
<feature type="domain" description="DUF4097" evidence="1">
    <location>
        <begin position="15"/>
        <end position="210"/>
    </location>
</feature>
<dbReference type="Proteomes" id="UP000199398">
    <property type="component" value="Unassembled WGS sequence"/>
</dbReference>
<evidence type="ECO:0000313" key="3">
    <source>
        <dbReference type="EMBL" id="SFO52170.1"/>
    </source>
</evidence>
<dbReference type="STRING" id="455193.SAMN05421805_116131"/>
<dbReference type="EMBL" id="FOUP01000016">
    <property type="protein sequence ID" value="SFO52170.1"/>
    <property type="molecule type" value="Genomic_DNA"/>
</dbReference>
<dbReference type="AlphaFoldDB" id="A0A1I5HW19"/>
<evidence type="ECO:0000313" key="2">
    <source>
        <dbReference type="EMBL" id="RKT82301.1"/>
    </source>
</evidence>
<sequence>MPKFDTPGPISATIELALGDVRIIAGDRADTVVEVRPTDSSDSKDVKTAEQVRVTCSNGNLQIQGPKGRSPFSKVGSVDVVVELPTASRLRVDAAAASFRCEGTLGECRLKTAAGHLQLDRTDSLTLNTAAGDVSVERVAGRAEITTHSGSLRVTEIEGSAAIKNSNGASWIGLVRGDLRVSAANGDITVDSAQASVNAKTANGTIRLGEVVRGEVSLATAMGGLEIGIREGSAAWLDVRSSFGRVHNSLTAADGPADPDEKVEVRARTSFGDITVRRSTEA</sequence>
<gene>
    <name evidence="2" type="ORF">ATL45_0546</name>
    <name evidence="3" type="ORF">SAMN05421805_116131</name>
</gene>